<dbReference type="Proteomes" id="UP000444721">
    <property type="component" value="Unassembled WGS sequence"/>
</dbReference>
<proteinExistence type="predicted"/>
<keyword evidence="3" id="KW-1185">Reference proteome</keyword>
<comment type="caution">
    <text evidence="2">The sequence shown here is derived from an EMBL/GenBank/DDBJ whole genome shotgun (WGS) entry which is preliminary data.</text>
</comment>
<dbReference type="VEuPathDB" id="AmoebaDB:FDP41_009121"/>
<dbReference type="RefSeq" id="XP_044557586.1">
    <property type="nucleotide sequence ID" value="XM_044713048.1"/>
</dbReference>
<sequence>MPSTTRRMNSTHPQQPALAVKTTTPASCQLNFETMSFEDMMSAASLYSDNSFSFESSIYTSSATTPTNSKKRKMASRSKNVSNEDEFPENHNREQETKQQEEEELSLEIPSTKKSKIVESYTANMSPTKKQVPLIRLSEKKTQESFPMDPLKADTSSISALSLNMKDCFSQIENIMNELNNDDMFSSMCVSESIFSKADMEHALSLLNQ</sequence>
<dbReference type="GeneID" id="68116338"/>
<evidence type="ECO:0000313" key="2">
    <source>
        <dbReference type="EMBL" id="KAF0972872.1"/>
    </source>
</evidence>
<dbReference type="VEuPathDB" id="AmoebaDB:NF0026810"/>
<dbReference type="OMA" id="MSARYED"/>
<evidence type="ECO:0000313" key="3">
    <source>
        <dbReference type="Proteomes" id="UP000444721"/>
    </source>
</evidence>
<dbReference type="OrthoDB" id="10382341at2759"/>
<name>A0A6A5BDD5_NAEFO</name>
<evidence type="ECO:0000256" key="1">
    <source>
        <dbReference type="SAM" id="MobiDB-lite"/>
    </source>
</evidence>
<feature type="compositionally biased region" description="Polar residues" evidence="1">
    <location>
        <begin position="1"/>
        <end position="14"/>
    </location>
</feature>
<feature type="region of interest" description="Disordered" evidence="1">
    <location>
        <begin position="61"/>
        <end position="110"/>
    </location>
</feature>
<accession>A0A6A5BDD5</accession>
<protein>
    <submittedName>
        <fullName evidence="2">Uncharacterized protein</fullName>
    </submittedName>
</protein>
<feature type="region of interest" description="Disordered" evidence="1">
    <location>
        <begin position="1"/>
        <end position="25"/>
    </location>
</feature>
<organism evidence="2 3">
    <name type="scientific">Naegleria fowleri</name>
    <name type="common">Brain eating amoeba</name>
    <dbReference type="NCBI Taxonomy" id="5763"/>
    <lineage>
        <taxon>Eukaryota</taxon>
        <taxon>Discoba</taxon>
        <taxon>Heterolobosea</taxon>
        <taxon>Tetramitia</taxon>
        <taxon>Eutetramitia</taxon>
        <taxon>Vahlkampfiidae</taxon>
        <taxon>Naegleria</taxon>
    </lineage>
</organism>
<gene>
    <name evidence="2" type="ORF">FDP41_009121</name>
</gene>
<dbReference type="AlphaFoldDB" id="A0A6A5BDD5"/>
<feature type="compositionally biased region" description="Basic and acidic residues" evidence="1">
    <location>
        <begin position="88"/>
        <end position="100"/>
    </location>
</feature>
<dbReference type="VEuPathDB" id="AmoebaDB:NfTy_046060"/>
<dbReference type="EMBL" id="VFQX01000066">
    <property type="protein sequence ID" value="KAF0972872.1"/>
    <property type="molecule type" value="Genomic_DNA"/>
</dbReference>
<reference evidence="2 3" key="1">
    <citation type="journal article" date="2019" name="Sci. Rep.">
        <title>Nanopore sequencing improves the draft genome of the human pathogenic amoeba Naegleria fowleri.</title>
        <authorList>
            <person name="Liechti N."/>
            <person name="Schurch N."/>
            <person name="Bruggmann R."/>
            <person name="Wittwer M."/>
        </authorList>
    </citation>
    <scope>NUCLEOTIDE SEQUENCE [LARGE SCALE GENOMIC DNA]</scope>
    <source>
        <strain evidence="2 3">ATCC 30894</strain>
    </source>
</reference>